<evidence type="ECO:0000256" key="6">
    <source>
        <dbReference type="ARBA" id="ARBA00022679"/>
    </source>
</evidence>
<comment type="similarity">
    <text evidence="3 10">Belongs to the cysteine synthase/cystathionine beta-synthase family.</text>
</comment>
<name>A0ABV7WQV0_9GAMM</name>
<reference evidence="13" key="1">
    <citation type="journal article" date="2019" name="Int. J. Syst. Evol. Microbiol.">
        <title>The Global Catalogue of Microorganisms (GCM) 10K type strain sequencing project: providing services to taxonomists for standard genome sequencing and annotation.</title>
        <authorList>
            <consortium name="The Broad Institute Genomics Platform"/>
            <consortium name="The Broad Institute Genome Sequencing Center for Infectious Disease"/>
            <person name="Wu L."/>
            <person name="Ma J."/>
        </authorList>
    </citation>
    <scope>NUCLEOTIDE SEQUENCE [LARGE SCALE GENOMIC DNA]</scope>
    <source>
        <strain evidence="13">CECT 8288</strain>
    </source>
</reference>
<evidence type="ECO:0000256" key="9">
    <source>
        <dbReference type="ARBA" id="ARBA00047931"/>
    </source>
</evidence>
<dbReference type="Pfam" id="PF00291">
    <property type="entry name" value="PALP"/>
    <property type="match status" value="1"/>
</dbReference>
<dbReference type="RefSeq" id="WP_290280609.1">
    <property type="nucleotide sequence ID" value="NZ_JAUFQI010000001.1"/>
</dbReference>
<dbReference type="GO" id="GO:0004124">
    <property type="term" value="F:cysteine synthase activity"/>
    <property type="evidence" value="ECO:0007669"/>
    <property type="project" value="UniProtKB-EC"/>
</dbReference>
<evidence type="ECO:0000256" key="3">
    <source>
        <dbReference type="ARBA" id="ARBA00007103"/>
    </source>
</evidence>
<evidence type="ECO:0000256" key="4">
    <source>
        <dbReference type="ARBA" id="ARBA00012681"/>
    </source>
</evidence>
<evidence type="ECO:0000313" key="12">
    <source>
        <dbReference type="EMBL" id="MFC3701696.1"/>
    </source>
</evidence>
<dbReference type="NCBIfam" id="TIGR01136">
    <property type="entry name" value="cysKM"/>
    <property type="match status" value="1"/>
</dbReference>
<organism evidence="12 13">
    <name type="scientific">Reinekea marina</name>
    <dbReference type="NCBI Taxonomy" id="1310421"/>
    <lineage>
        <taxon>Bacteria</taxon>
        <taxon>Pseudomonadati</taxon>
        <taxon>Pseudomonadota</taxon>
        <taxon>Gammaproteobacteria</taxon>
        <taxon>Oceanospirillales</taxon>
        <taxon>Saccharospirillaceae</taxon>
        <taxon>Reinekea</taxon>
    </lineage>
</organism>
<dbReference type="InterPro" id="IPR036052">
    <property type="entry name" value="TrpB-like_PALP_sf"/>
</dbReference>
<keyword evidence="5 10" id="KW-0028">Amino-acid biosynthesis</keyword>
<dbReference type="EC" id="2.5.1.47" evidence="4 10"/>
<dbReference type="Proteomes" id="UP001595710">
    <property type="component" value="Unassembled WGS sequence"/>
</dbReference>
<comment type="cofactor">
    <cofactor evidence="1 10">
        <name>pyridoxal 5'-phosphate</name>
        <dbReference type="ChEBI" id="CHEBI:597326"/>
    </cofactor>
</comment>
<keyword evidence="6 10" id="KW-0808">Transferase</keyword>
<evidence type="ECO:0000256" key="10">
    <source>
        <dbReference type="RuleBase" id="RU003985"/>
    </source>
</evidence>
<evidence type="ECO:0000256" key="1">
    <source>
        <dbReference type="ARBA" id="ARBA00001933"/>
    </source>
</evidence>
<comment type="catalytic activity">
    <reaction evidence="9 10">
        <text>O-acetyl-L-serine + hydrogen sulfide = L-cysteine + acetate</text>
        <dbReference type="Rhea" id="RHEA:14829"/>
        <dbReference type="ChEBI" id="CHEBI:29919"/>
        <dbReference type="ChEBI" id="CHEBI:30089"/>
        <dbReference type="ChEBI" id="CHEBI:35235"/>
        <dbReference type="ChEBI" id="CHEBI:58340"/>
        <dbReference type="EC" id="2.5.1.47"/>
    </reaction>
</comment>
<dbReference type="InterPro" id="IPR050214">
    <property type="entry name" value="Cys_Synth/Cystath_Beta-Synth"/>
</dbReference>
<dbReference type="InterPro" id="IPR001926">
    <property type="entry name" value="TrpB-like_PALP"/>
</dbReference>
<gene>
    <name evidence="12" type="primary">cysK</name>
    <name evidence="12" type="ORF">ACFOND_08610</name>
</gene>
<accession>A0ABV7WQV0</accession>
<comment type="caution">
    <text evidence="12">The sequence shown here is derived from an EMBL/GenBank/DDBJ whole genome shotgun (WGS) entry which is preliminary data.</text>
</comment>
<sequence length="311" mass="32415">MNIANNVTDLIGNTPLVKLNRLTEGCQAEVVVKLEFFNPGKSVKDRIGAAMIADAEERGVLKAGMTIVEPTSGNTGIALAMVAASKGYKCLLTMPETMSKERRMLLRAYGAELVLTPGPDGMGGAISKAKEIADADPSKFFLPQQFENPANPAIHASTTAEEIWRDTDGKADILVAGVGTGGTVSGVAETLKAKKPEFKAIAVEPAASPVISGGAKGPHPIQGIGAGFIPKNLNVSILDETIQVSNEDAFATARAMASKEGLLVGISSGAAVWSALEVAKREENAGKLIVVIIPSFGERYLSTPLFADLAD</sequence>
<keyword evidence="13" id="KW-1185">Reference proteome</keyword>
<dbReference type="Gene3D" id="3.40.50.1100">
    <property type="match status" value="2"/>
</dbReference>
<evidence type="ECO:0000256" key="2">
    <source>
        <dbReference type="ARBA" id="ARBA00004962"/>
    </source>
</evidence>
<evidence type="ECO:0000256" key="5">
    <source>
        <dbReference type="ARBA" id="ARBA00022605"/>
    </source>
</evidence>
<dbReference type="EMBL" id="JBHRYN010000010">
    <property type="protein sequence ID" value="MFC3701696.1"/>
    <property type="molecule type" value="Genomic_DNA"/>
</dbReference>
<keyword evidence="8 10" id="KW-0198">Cysteine biosynthesis</keyword>
<proteinExistence type="inferred from homology"/>
<dbReference type="SUPFAM" id="SSF53686">
    <property type="entry name" value="Tryptophan synthase beta subunit-like PLP-dependent enzymes"/>
    <property type="match status" value="1"/>
</dbReference>
<evidence type="ECO:0000259" key="11">
    <source>
        <dbReference type="Pfam" id="PF00291"/>
    </source>
</evidence>
<dbReference type="InterPro" id="IPR001216">
    <property type="entry name" value="P-phosphate_BS"/>
</dbReference>
<keyword evidence="7 10" id="KW-0663">Pyridoxal phosphate</keyword>
<dbReference type="CDD" id="cd01561">
    <property type="entry name" value="CBS_like"/>
    <property type="match status" value="1"/>
</dbReference>
<evidence type="ECO:0000313" key="13">
    <source>
        <dbReference type="Proteomes" id="UP001595710"/>
    </source>
</evidence>
<dbReference type="InterPro" id="IPR005859">
    <property type="entry name" value="CysK"/>
</dbReference>
<comment type="pathway">
    <text evidence="2">Amino-acid biosynthesis; L-cysteine biosynthesis; L-cysteine from L-serine: step 2/2.</text>
</comment>
<dbReference type="InterPro" id="IPR005856">
    <property type="entry name" value="Cys_synth"/>
</dbReference>
<feature type="domain" description="Tryptophan synthase beta chain-like PALP" evidence="11">
    <location>
        <begin position="7"/>
        <end position="294"/>
    </location>
</feature>
<evidence type="ECO:0000256" key="7">
    <source>
        <dbReference type="ARBA" id="ARBA00022898"/>
    </source>
</evidence>
<protein>
    <recommendedName>
        <fullName evidence="4 10">Cysteine synthase</fullName>
        <ecNumber evidence="4 10">2.5.1.47</ecNumber>
    </recommendedName>
</protein>
<dbReference type="NCBIfam" id="TIGR01139">
    <property type="entry name" value="cysK"/>
    <property type="match status" value="1"/>
</dbReference>
<dbReference type="PANTHER" id="PTHR10314">
    <property type="entry name" value="CYSTATHIONINE BETA-SYNTHASE"/>
    <property type="match status" value="1"/>
</dbReference>
<dbReference type="PROSITE" id="PS00901">
    <property type="entry name" value="CYS_SYNTHASE"/>
    <property type="match status" value="1"/>
</dbReference>
<evidence type="ECO:0000256" key="8">
    <source>
        <dbReference type="ARBA" id="ARBA00023192"/>
    </source>
</evidence>